<dbReference type="EMBL" id="LYCR01000013">
    <property type="protein sequence ID" value="OGM48756.1"/>
    <property type="molecule type" value="Genomic_DNA"/>
</dbReference>
<feature type="region of interest" description="Disordered" evidence="1">
    <location>
        <begin position="197"/>
        <end position="218"/>
    </location>
</feature>
<dbReference type="OrthoDB" id="4177236at2759"/>
<sequence length="306" mass="35647">MASKDDVPQPARLIYQKGTHRVEYVDGKIVKSGENFKIYEALSLIFINDNTKVPVPKVRSIHYEDKRLDVRYDEAGKSTNILLENGKVFERNLDKEGRPTWTHWENDRVDKITMDYMGGEALDSVWEDFNKDQQDVLAGDLRLYVAELRKLKDTQIAALNDGPARIISDCQQLQEGGPFRSREEFNNFLRENSMDMRRQASWDDSSQEDDSSQDDDAPRRHEEFFFTHGDIVPRNIPVDGQGKITALVDWEFAGYYPKDWEYSRASRDPTPGWKDFLCTQVFQDKEDWGCSEMKSRNVRSADRSFY</sequence>
<name>A0A1F8AAL3_9EURO</name>
<organism evidence="3 4">
    <name type="scientific">Aspergillus bombycis</name>
    <dbReference type="NCBI Taxonomy" id="109264"/>
    <lineage>
        <taxon>Eukaryota</taxon>
        <taxon>Fungi</taxon>
        <taxon>Dikarya</taxon>
        <taxon>Ascomycota</taxon>
        <taxon>Pezizomycotina</taxon>
        <taxon>Eurotiomycetes</taxon>
        <taxon>Eurotiomycetidae</taxon>
        <taxon>Eurotiales</taxon>
        <taxon>Aspergillaceae</taxon>
        <taxon>Aspergillus</taxon>
    </lineage>
</organism>
<dbReference type="GeneID" id="34446436"/>
<feature type="domain" description="Aminoglycoside phosphotransferase" evidence="2">
    <location>
        <begin position="114"/>
        <end position="261"/>
    </location>
</feature>
<dbReference type="AlphaFoldDB" id="A0A1F8AAL3"/>
<gene>
    <name evidence="3" type="ORF">ABOM_003046</name>
</gene>
<dbReference type="InterPro" id="IPR011009">
    <property type="entry name" value="Kinase-like_dom_sf"/>
</dbReference>
<feature type="compositionally biased region" description="Acidic residues" evidence="1">
    <location>
        <begin position="205"/>
        <end position="215"/>
    </location>
</feature>
<evidence type="ECO:0000256" key="1">
    <source>
        <dbReference type="SAM" id="MobiDB-lite"/>
    </source>
</evidence>
<dbReference type="STRING" id="109264.A0A1F8AAL3"/>
<reference evidence="3 4" key="1">
    <citation type="journal article" date="2016" name="Genome Biol. Evol.">
        <title>Draft genome sequence of an aflatoxigenic Aspergillus species, A. bombycis.</title>
        <authorList>
            <person name="Moore G.G."/>
            <person name="Mack B.M."/>
            <person name="Beltz S.B."/>
            <person name="Gilbert M.K."/>
        </authorList>
    </citation>
    <scope>NUCLEOTIDE SEQUENCE [LARGE SCALE GENOMIC DNA]</scope>
    <source>
        <strain evidence="4">NRRL 26010</strain>
    </source>
</reference>
<dbReference type="RefSeq" id="XP_022392473.1">
    <property type="nucleotide sequence ID" value="XM_022530176.1"/>
</dbReference>
<accession>A0A1F8AAL3</accession>
<dbReference type="InterPro" id="IPR002575">
    <property type="entry name" value="Aminoglycoside_PTrfase"/>
</dbReference>
<evidence type="ECO:0000313" key="3">
    <source>
        <dbReference type="EMBL" id="OGM48756.1"/>
    </source>
</evidence>
<evidence type="ECO:0000259" key="2">
    <source>
        <dbReference type="Pfam" id="PF01636"/>
    </source>
</evidence>
<dbReference type="Proteomes" id="UP000179179">
    <property type="component" value="Unassembled WGS sequence"/>
</dbReference>
<dbReference type="Gene3D" id="3.90.1200.10">
    <property type="match status" value="1"/>
</dbReference>
<dbReference type="InterPro" id="IPR051678">
    <property type="entry name" value="AGP_Transferase"/>
</dbReference>
<protein>
    <recommendedName>
        <fullName evidence="2">Aminoglycoside phosphotransferase domain-containing protein</fullName>
    </recommendedName>
</protein>
<dbReference type="SUPFAM" id="SSF56112">
    <property type="entry name" value="Protein kinase-like (PK-like)"/>
    <property type="match status" value="1"/>
</dbReference>
<comment type="caution">
    <text evidence="3">The sequence shown here is derived from an EMBL/GenBank/DDBJ whole genome shotgun (WGS) entry which is preliminary data.</text>
</comment>
<evidence type="ECO:0000313" key="4">
    <source>
        <dbReference type="Proteomes" id="UP000179179"/>
    </source>
</evidence>
<dbReference type="PANTHER" id="PTHR21310:SF58">
    <property type="entry name" value="AMINOGLYCOSIDE PHOSPHOTRANSFERASE DOMAIN-CONTAINING PROTEIN"/>
    <property type="match status" value="1"/>
</dbReference>
<keyword evidence="4" id="KW-1185">Reference proteome</keyword>
<dbReference type="PANTHER" id="PTHR21310">
    <property type="entry name" value="AMINOGLYCOSIDE PHOSPHOTRANSFERASE-RELATED-RELATED"/>
    <property type="match status" value="1"/>
</dbReference>
<dbReference type="Pfam" id="PF01636">
    <property type="entry name" value="APH"/>
    <property type="match status" value="1"/>
</dbReference>
<proteinExistence type="predicted"/>